<evidence type="ECO:0000313" key="2">
    <source>
        <dbReference type="EMBL" id="KAK9292914.1"/>
    </source>
</evidence>
<name>A0AAP0X4Q4_LIQFO</name>
<evidence type="ECO:0000259" key="1">
    <source>
        <dbReference type="Pfam" id="PF00112"/>
    </source>
</evidence>
<dbReference type="InterPro" id="IPR038765">
    <property type="entry name" value="Papain-like_cys_pep_sf"/>
</dbReference>
<protein>
    <recommendedName>
        <fullName evidence="1">Peptidase C1A papain C-terminal domain-containing protein</fullName>
    </recommendedName>
</protein>
<dbReference type="EMBL" id="JBBPBK010000001">
    <property type="protein sequence ID" value="KAK9292914.1"/>
    <property type="molecule type" value="Genomic_DNA"/>
</dbReference>
<sequence length="121" mass="13654">MGTTIRNSWSSLQGEDGYVRMLRGVGQDGLCGITSRPCYPIIFDDANGLEKLHTADWVYISSISQFIKTNSRLMLLQETDGLQATYKGYVAHVQATYKGYVAHVMQPLRPEVYERLTAYIL</sequence>
<dbReference type="Pfam" id="PF00112">
    <property type="entry name" value="Peptidase_C1"/>
    <property type="match status" value="1"/>
</dbReference>
<comment type="caution">
    <text evidence="2">The sequence shown here is derived from an EMBL/GenBank/DDBJ whole genome shotgun (WGS) entry which is preliminary data.</text>
</comment>
<dbReference type="Proteomes" id="UP001415857">
    <property type="component" value="Unassembled WGS sequence"/>
</dbReference>
<proteinExistence type="predicted"/>
<dbReference type="Gene3D" id="2.40.50.170">
    <property type="entry name" value="Cysteine proteinases. Chain C"/>
    <property type="match status" value="1"/>
</dbReference>
<reference evidence="2 3" key="1">
    <citation type="journal article" date="2024" name="Plant J.">
        <title>Genome sequences and population genomics reveal climatic adaptation and genomic divergence between two closely related sweetgum species.</title>
        <authorList>
            <person name="Xu W.Q."/>
            <person name="Ren C.Q."/>
            <person name="Zhang X.Y."/>
            <person name="Comes H.P."/>
            <person name="Liu X.H."/>
            <person name="Li Y.G."/>
            <person name="Kettle C.J."/>
            <person name="Jalonen R."/>
            <person name="Gaisberger H."/>
            <person name="Ma Y.Z."/>
            <person name="Qiu Y.X."/>
        </authorList>
    </citation>
    <scope>NUCLEOTIDE SEQUENCE [LARGE SCALE GENOMIC DNA]</scope>
    <source>
        <strain evidence="2">Hangzhou</strain>
    </source>
</reference>
<organism evidence="2 3">
    <name type="scientific">Liquidambar formosana</name>
    <name type="common">Formosan gum</name>
    <dbReference type="NCBI Taxonomy" id="63359"/>
    <lineage>
        <taxon>Eukaryota</taxon>
        <taxon>Viridiplantae</taxon>
        <taxon>Streptophyta</taxon>
        <taxon>Embryophyta</taxon>
        <taxon>Tracheophyta</taxon>
        <taxon>Spermatophyta</taxon>
        <taxon>Magnoliopsida</taxon>
        <taxon>eudicotyledons</taxon>
        <taxon>Gunneridae</taxon>
        <taxon>Pentapetalae</taxon>
        <taxon>Saxifragales</taxon>
        <taxon>Altingiaceae</taxon>
        <taxon>Liquidambar</taxon>
    </lineage>
</organism>
<feature type="domain" description="Peptidase C1A papain C-terminal" evidence="1">
    <location>
        <begin position="5"/>
        <end position="41"/>
    </location>
</feature>
<keyword evidence="3" id="KW-1185">Reference proteome</keyword>
<dbReference type="SUPFAM" id="SSF54001">
    <property type="entry name" value="Cysteine proteinases"/>
    <property type="match status" value="1"/>
</dbReference>
<gene>
    <name evidence="2" type="ORF">L1049_020895</name>
</gene>
<dbReference type="AlphaFoldDB" id="A0AAP0X4Q4"/>
<accession>A0AAP0X4Q4</accession>
<dbReference type="GO" id="GO:0008234">
    <property type="term" value="F:cysteine-type peptidase activity"/>
    <property type="evidence" value="ECO:0007669"/>
    <property type="project" value="InterPro"/>
</dbReference>
<dbReference type="InterPro" id="IPR000668">
    <property type="entry name" value="Peptidase_C1A_C"/>
</dbReference>
<evidence type="ECO:0000313" key="3">
    <source>
        <dbReference type="Proteomes" id="UP001415857"/>
    </source>
</evidence>
<dbReference type="GO" id="GO:0006508">
    <property type="term" value="P:proteolysis"/>
    <property type="evidence" value="ECO:0007669"/>
    <property type="project" value="InterPro"/>
</dbReference>